<dbReference type="InterPro" id="IPR029056">
    <property type="entry name" value="Ribokinase-like"/>
</dbReference>
<reference evidence="7 8" key="1">
    <citation type="submission" date="2020-08" db="EMBL/GenBank/DDBJ databases">
        <title>Genome public.</title>
        <authorList>
            <person name="Liu C."/>
            <person name="Sun Q."/>
        </authorList>
    </citation>
    <scope>NUCLEOTIDE SEQUENCE [LARGE SCALE GENOMIC DNA]</scope>
    <source>
        <strain evidence="7 8">NSJ-56</strain>
    </source>
</reference>
<dbReference type="InterPro" id="IPR004625">
    <property type="entry name" value="PyrdxlKinase"/>
</dbReference>
<evidence type="ECO:0000313" key="7">
    <source>
        <dbReference type="EMBL" id="MBC5622571.1"/>
    </source>
</evidence>
<dbReference type="EMBL" id="JACOOH010000007">
    <property type="protein sequence ID" value="MBC5622571.1"/>
    <property type="molecule type" value="Genomic_DNA"/>
</dbReference>
<organism evidence="7 8">
    <name type="scientific">Butyricimonas hominis</name>
    <dbReference type="NCBI Taxonomy" id="2763032"/>
    <lineage>
        <taxon>Bacteria</taxon>
        <taxon>Pseudomonadati</taxon>
        <taxon>Bacteroidota</taxon>
        <taxon>Bacteroidia</taxon>
        <taxon>Bacteroidales</taxon>
        <taxon>Odoribacteraceae</taxon>
        <taxon>Butyricimonas</taxon>
    </lineage>
</organism>
<accession>A0ABR7D3T2</accession>
<gene>
    <name evidence="7" type="ORF">H8S64_15855</name>
</gene>
<dbReference type="EC" id="2.7.1.35" evidence="1"/>
<dbReference type="RefSeq" id="WP_186977351.1">
    <property type="nucleotide sequence ID" value="NZ_JACOOH010000007.1"/>
</dbReference>
<sequence length="288" mass="32224">MKKIAAIHDLSGYGRASLTVAIPILTHMGYQVCPLPTAILSAHSEYKDFRSLDLTDYMETFIEHWKELNLHFDAIYTGYLASVKQMGIVSDFFDYFKDNNNFILVDPVLGDHGTLYSSMTPDMIEGMRQLCSKAKVITPNLTEAAFLLGRDPREEISVEEAVKWCNQLSELGPEHVIITSAPGSNTCNVATLAYNKLDGRTWRVLCDYVPASYPGTGDAFASVITGCMLNGDSLPEALDRAVHFINMGIKSTFGYNHNPLDGMNQEKVLHYLNEPLPYYKYELVTIEN</sequence>
<dbReference type="Proteomes" id="UP000646484">
    <property type="component" value="Unassembled WGS sequence"/>
</dbReference>
<name>A0ABR7D3T2_9BACT</name>
<dbReference type="InterPro" id="IPR013749">
    <property type="entry name" value="PM/HMP-P_kinase-1"/>
</dbReference>
<evidence type="ECO:0000256" key="4">
    <source>
        <dbReference type="ARBA" id="ARBA00022777"/>
    </source>
</evidence>
<dbReference type="Pfam" id="PF08543">
    <property type="entry name" value="Phos_pyr_kin"/>
    <property type="match status" value="1"/>
</dbReference>
<dbReference type="NCBIfam" id="NF005491">
    <property type="entry name" value="PRK07105.1"/>
    <property type="match status" value="1"/>
</dbReference>
<keyword evidence="8" id="KW-1185">Reference proteome</keyword>
<dbReference type="GO" id="GO:0008478">
    <property type="term" value="F:pyridoxal kinase activity"/>
    <property type="evidence" value="ECO:0007669"/>
    <property type="project" value="UniProtKB-EC"/>
</dbReference>
<evidence type="ECO:0000256" key="3">
    <source>
        <dbReference type="ARBA" id="ARBA00022741"/>
    </source>
</evidence>
<dbReference type="SUPFAM" id="SSF53613">
    <property type="entry name" value="Ribokinase-like"/>
    <property type="match status" value="1"/>
</dbReference>
<keyword evidence="4 7" id="KW-0418">Kinase</keyword>
<comment type="caution">
    <text evidence="7">The sequence shown here is derived from an EMBL/GenBank/DDBJ whole genome shotgun (WGS) entry which is preliminary data.</text>
</comment>
<evidence type="ECO:0000256" key="5">
    <source>
        <dbReference type="ARBA" id="ARBA00022840"/>
    </source>
</evidence>
<dbReference type="PANTHER" id="PTHR10534">
    <property type="entry name" value="PYRIDOXAL KINASE"/>
    <property type="match status" value="1"/>
</dbReference>
<dbReference type="Gene3D" id="3.40.1190.20">
    <property type="match status" value="1"/>
</dbReference>
<evidence type="ECO:0000256" key="1">
    <source>
        <dbReference type="ARBA" id="ARBA00012104"/>
    </source>
</evidence>
<feature type="domain" description="Pyridoxamine kinase/Phosphomethylpyrimidine kinase" evidence="6">
    <location>
        <begin position="70"/>
        <end position="257"/>
    </location>
</feature>
<proteinExistence type="predicted"/>
<evidence type="ECO:0000259" key="6">
    <source>
        <dbReference type="Pfam" id="PF08543"/>
    </source>
</evidence>
<dbReference type="CDD" id="cd01173">
    <property type="entry name" value="pyridoxal_pyridoxamine_kinase"/>
    <property type="match status" value="1"/>
</dbReference>
<keyword evidence="2 7" id="KW-0808">Transferase</keyword>
<keyword evidence="3" id="KW-0547">Nucleotide-binding</keyword>
<evidence type="ECO:0000313" key="8">
    <source>
        <dbReference type="Proteomes" id="UP000646484"/>
    </source>
</evidence>
<keyword evidence="5" id="KW-0067">ATP-binding</keyword>
<evidence type="ECO:0000256" key="2">
    <source>
        <dbReference type="ARBA" id="ARBA00022679"/>
    </source>
</evidence>
<dbReference type="PANTHER" id="PTHR10534:SF2">
    <property type="entry name" value="PYRIDOXAL KINASE"/>
    <property type="match status" value="1"/>
</dbReference>
<protein>
    <recommendedName>
        <fullName evidence="1">pyridoxal kinase</fullName>
        <ecNumber evidence="1">2.7.1.35</ecNumber>
    </recommendedName>
</protein>